<feature type="domain" description="Fructose-1-6-bisphosphatase class I N-terminal" evidence="14">
    <location>
        <begin position="125"/>
        <end position="290"/>
    </location>
</feature>
<keyword evidence="9 12" id="KW-0119">Carbohydrate metabolism</keyword>
<comment type="subunit">
    <text evidence="4">Homotetramer.</text>
</comment>
<dbReference type="GO" id="GO:0042132">
    <property type="term" value="F:fructose 1,6-bisphosphate 1-phosphatase activity"/>
    <property type="evidence" value="ECO:0007669"/>
    <property type="project" value="UniProtKB-EC"/>
</dbReference>
<dbReference type="GO" id="GO:0005829">
    <property type="term" value="C:cytosol"/>
    <property type="evidence" value="ECO:0007669"/>
    <property type="project" value="TreeGrafter"/>
</dbReference>
<evidence type="ECO:0000256" key="9">
    <source>
        <dbReference type="ARBA" id="ARBA00023277"/>
    </source>
</evidence>
<dbReference type="HAMAP" id="MF_01855">
    <property type="entry name" value="FBPase_class1"/>
    <property type="match status" value="1"/>
</dbReference>
<comment type="catalytic activity">
    <reaction evidence="1">
        <text>beta-D-fructose 1,6-bisphosphate + H2O = beta-D-fructose 6-phosphate + phosphate</text>
        <dbReference type="Rhea" id="RHEA:11064"/>
        <dbReference type="ChEBI" id="CHEBI:15377"/>
        <dbReference type="ChEBI" id="CHEBI:32966"/>
        <dbReference type="ChEBI" id="CHEBI:43474"/>
        <dbReference type="ChEBI" id="CHEBI:57634"/>
        <dbReference type="EC" id="3.1.3.11"/>
    </reaction>
</comment>
<gene>
    <name evidence="16" type="ORF">BU14_0654s0006</name>
</gene>
<sequence length="490" mass="50987">MAGRGDPPRSMRGAAAGLDVDAPPRRGGGGGGGGGGFVRLGESSGPGLAGLGGGLAGLSLGGRGRGGGDMVGGERPPSPPPSPSGLHPSAGRTLTTHLFAEAQKHVHRLEEGVHFSSEGASSGDSLMDLVTLLSAVTFSVKTVGAMVRCLGLPRSAGAKNVREANEAANETWIKSLTASRACSLLVSEECEEPIAVSDPGTGQYAVVFDPLTGLAEPPTQDMGAIFGIFRQLTAAGEEPSLMDVLQPARQLVAAGYAVYGSSTMLVLTTGHGVDGFTLDPSLQEFVLTHPRLQVPFAGETYSINEGYASSFDERTKLMLETLKEEPTLDGAPRTCRYLGSMVPDVHRTLLYGGVFIYPAHAGRPMGRLKLLYEAGPLAFVAEQAGGEASTGRKPILDIQPESVHHRVPIILGSEDDVSLCASHFRTAPWGSGPKSDPMAMLRRTHSIDACLRRSSSGARSVGSFGGRSPTRGVTLDEDIDGFVCAHLPVL</sequence>
<dbReference type="GO" id="GO:0006002">
    <property type="term" value="P:fructose 6-phosphate metabolic process"/>
    <property type="evidence" value="ECO:0007669"/>
    <property type="project" value="TreeGrafter"/>
</dbReference>
<evidence type="ECO:0000256" key="2">
    <source>
        <dbReference type="ARBA" id="ARBA00001946"/>
    </source>
</evidence>
<name>A0A1X6NR16_PORUM</name>
<evidence type="ECO:0000256" key="6">
    <source>
        <dbReference type="ARBA" id="ARBA00022723"/>
    </source>
</evidence>
<dbReference type="GO" id="GO:0006000">
    <property type="term" value="P:fructose metabolic process"/>
    <property type="evidence" value="ECO:0007669"/>
    <property type="project" value="TreeGrafter"/>
</dbReference>
<dbReference type="InterPro" id="IPR000146">
    <property type="entry name" value="FBPase_class-1"/>
</dbReference>
<evidence type="ECO:0000256" key="12">
    <source>
        <dbReference type="RuleBase" id="RU000508"/>
    </source>
</evidence>
<evidence type="ECO:0000256" key="10">
    <source>
        <dbReference type="ARBA" id="ARBA00024331"/>
    </source>
</evidence>
<dbReference type="SUPFAM" id="SSF56655">
    <property type="entry name" value="Carbohydrate phosphatase"/>
    <property type="match status" value="1"/>
</dbReference>
<evidence type="ECO:0000256" key="1">
    <source>
        <dbReference type="ARBA" id="ARBA00001273"/>
    </source>
</evidence>
<comment type="pathway">
    <text evidence="10">Carbohydrate biosynthesis.</text>
</comment>
<dbReference type="GO" id="GO:0030388">
    <property type="term" value="P:fructose 1,6-bisphosphate metabolic process"/>
    <property type="evidence" value="ECO:0007669"/>
    <property type="project" value="TreeGrafter"/>
</dbReference>
<dbReference type="InterPro" id="IPR020548">
    <property type="entry name" value="Fructose_bisphosphatase_AS"/>
</dbReference>
<keyword evidence="7 12" id="KW-0378">Hydrolase</keyword>
<dbReference type="PANTHER" id="PTHR11556">
    <property type="entry name" value="FRUCTOSE-1,6-BISPHOSPHATASE-RELATED"/>
    <property type="match status" value="1"/>
</dbReference>
<dbReference type="PROSITE" id="PS00124">
    <property type="entry name" value="FBPASE"/>
    <property type="match status" value="1"/>
</dbReference>
<feature type="region of interest" description="Disordered" evidence="13">
    <location>
        <begin position="1"/>
        <end position="91"/>
    </location>
</feature>
<evidence type="ECO:0000256" key="3">
    <source>
        <dbReference type="ARBA" id="ARBA00010941"/>
    </source>
</evidence>
<proteinExistence type="inferred from homology"/>
<feature type="domain" description="Fructose-1-6-bisphosphatase class 1 C-terminal" evidence="15">
    <location>
        <begin position="296"/>
        <end position="421"/>
    </location>
</feature>
<evidence type="ECO:0000259" key="15">
    <source>
        <dbReference type="Pfam" id="PF18913"/>
    </source>
</evidence>
<evidence type="ECO:0000256" key="11">
    <source>
        <dbReference type="ARBA" id="ARBA00032973"/>
    </source>
</evidence>
<dbReference type="InterPro" id="IPR028343">
    <property type="entry name" value="FBPtase"/>
</dbReference>
<organism evidence="16 17">
    <name type="scientific">Porphyra umbilicalis</name>
    <name type="common">Purple laver</name>
    <name type="synonym">Red alga</name>
    <dbReference type="NCBI Taxonomy" id="2786"/>
    <lineage>
        <taxon>Eukaryota</taxon>
        <taxon>Rhodophyta</taxon>
        <taxon>Bangiophyceae</taxon>
        <taxon>Bangiales</taxon>
        <taxon>Bangiaceae</taxon>
        <taxon>Porphyra</taxon>
    </lineage>
</organism>
<dbReference type="Pfam" id="PF00316">
    <property type="entry name" value="FBPase"/>
    <property type="match status" value="1"/>
</dbReference>
<keyword evidence="6" id="KW-0479">Metal-binding</keyword>
<dbReference type="InterPro" id="IPR033391">
    <property type="entry name" value="FBPase_N"/>
</dbReference>
<dbReference type="PRINTS" id="PR00115">
    <property type="entry name" value="F16BPHPHTASE"/>
</dbReference>
<dbReference type="GO" id="GO:0006094">
    <property type="term" value="P:gluconeogenesis"/>
    <property type="evidence" value="ECO:0007669"/>
    <property type="project" value="TreeGrafter"/>
</dbReference>
<dbReference type="Proteomes" id="UP000218209">
    <property type="component" value="Unassembled WGS sequence"/>
</dbReference>
<dbReference type="Pfam" id="PF18913">
    <property type="entry name" value="FBPase_C"/>
    <property type="match status" value="1"/>
</dbReference>
<dbReference type="CDD" id="cd00354">
    <property type="entry name" value="FBPase"/>
    <property type="match status" value="1"/>
</dbReference>
<reference evidence="16 17" key="1">
    <citation type="submission" date="2017-03" db="EMBL/GenBank/DDBJ databases">
        <title>WGS assembly of Porphyra umbilicalis.</title>
        <authorList>
            <person name="Brawley S.H."/>
            <person name="Blouin N.A."/>
            <person name="Ficko-Blean E."/>
            <person name="Wheeler G.L."/>
            <person name="Lohr M."/>
            <person name="Goodson H.V."/>
            <person name="Jenkins J.W."/>
            <person name="Blaby-Haas C.E."/>
            <person name="Helliwell K.E."/>
            <person name="Chan C."/>
            <person name="Marriage T."/>
            <person name="Bhattacharya D."/>
            <person name="Klein A.S."/>
            <person name="Badis Y."/>
            <person name="Brodie J."/>
            <person name="Cao Y."/>
            <person name="Collen J."/>
            <person name="Dittami S.M."/>
            <person name="Gachon C.M."/>
            <person name="Green B.R."/>
            <person name="Karpowicz S."/>
            <person name="Kim J.W."/>
            <person name="Kudahl U."/>
            <person name="Lin S."/>
            <person name="Michel G."/>
            <person name="Mittag M."/>
            <person name="Olson B.J."/>
            <person name="Pangilinan J."/>
            <person name="Peng Y."/>
            <person name="Qiu H."/>
            <person name="Shu S."/>
            <person name="Singer J.T."/>
            <person name="Smith A.G."/>
            <person name="Sprecher B.N."/>
            <person name="Wagner V."/>
            <person name="Wang W."/>
            <person name="Wang Z.-Y."/>
            <person name="Yan J."/>
            <person name="Yarish C."/>
            <person name="Zoeuner-Riek S."/>
            <person name="Zhuang Y."/>
            <person name="Zou Y."/>
            <person name="Lindquist E.A."/>
            <person name="Grimwood J."/>
            <person name="Barry K."/>
            <person name="Rokhsar D.S."/>
            <person name="Schmutz J."/>
            <person name="Stiller J.W."/>
            <person name="Grossman A.R."/>
            <person name="Prochnik S.E."/>
        </authorList>
    </citation>
    <scope>NUCLEOTIDE SEQUENCE [LARGE SCALE GENOMIC DNA]</scope>
    <source>
        <strain evidence="16">4086291</strain>
    </source>
</reference>
<feature type="compositionally biased region" description="Gly residues" evidence="13">
    <location>
        <begin position="26"/>
        <end position="38"/>
    </location>
</feature>
<protein>
    <recommendedName>
        <fullName evidence="5">fructose-bisphosphatase</fullName>
        <ecNumber evidence="5">3.1.3.11</ecNumber>
    </recommendedName>
    <alternativeName>
        <fullName evidence="11">D-fructose-1,6-bisphosphate 1-phosphohydrolase</fullName>
    </alternativeName>
</protein>
<keyword evidence="8" id="KW-0460">Magnesium</keyword>
<evidence type="ECO:0000313" key="16">
    <source>
        <dbReference type="EMBL" id="OSX70833.1"/>
    </source>
</evidence>
<comment type="cofactor">
    <cofactor evidence="2">
        <name>Mg(2+)</name>
        <dbReference type="ChEBI" id="CHEBI:18420"/>
    </cofactor>
</comment>
<evidence type="ECO:0000256" key="5">
    <source>
        <dbReference type="ARBA" id="ARBA00013093"/>
    </source>
</evidence>
<feature type="compositionally biased region" description="Gly residues" evidence="13">
    <location>
        <begin position="47"/>
        <end position="71"/>
    </location>
</feature>
<dbReference type="Gene3D" id="3.30.540.10">
    <property type="entry name" value="Fructose-1,6-Bisphosphatase, subunit A, domain 1"/>
    <property type="match status" value="1"/>
</dbReference>
<evidence type="ECO:0000256" key="7">
    <source>
        <dbReference type="ARBA" id="ARBA00022801"/>
    </source>
</evidence>
<evidence type="ECO:0000259" key="14">
    <source>
        <dbReference type="Pfam" id="PF00316"/>
    </source>
</evidence>
<evidence type="ECO:0000313" key="17">
    <source>
        <dbReference type="Proteomes" id="UP000218209"/>
    </source>
</evidence>
<dbReference type="EC" id="3.1.3.11" evidence="5"/>
<dbReference type="EMBL" id="KV919201">
    <property type="protein sequence ID" value="OSX70833.1"/>
    <property type="molecule type" value="Genomic_DNA"/>
</dbReference>
<keyword evidence="17" id="KW-1185">Reference proteome</keyword>
<evidence type="ECO:0000256" key="8">
    <source>
        <dbReference type="ARBA" id="ARBA00022842"/>
    </source>
</evidence>
<evidence type="ECO:0000256" key="4">
    <source>
        <dbReference type="ARBA" id="ARBA00011881"/>
    </source>
</evidence>
<dbReference type="InterPro" id="IPR044015">
    <property type="entry name" value="FBPase_C_dom"/>
</dbReference>
<dbReference type="OrthoDB" id="3855at2759"/>
<dbReference type="GO" id="GO:0046872">
    <property type="term" value="F:metal ion binding"/>
    <property type="evidence" value="ECO:0007669"/>
    <property type="project" value="UniProtKB-KW"/>
</dbReference>
<comment type="similarity">
    <text evidence="3 12">Belongs to the FBPase class 1 family.</text>
</comment>
<evidence type="ECO:0000256" key="13">
    <source>
        <dbReference type="SAM" id="MobiDB-lite"/>
    </source>
</evidence>
<dbReference type="AlphaFoldDB" id="A0A1X6NR16"/>
<dbReference type="PIRSF" id="PIRSF500210">
    <property type="entry name" value="FBPtase"/>
    <property type="match status" value="1"/>
</dbReference>
<dbReference type="GO" id="GO:0005986">
    <property type="term" value="P:sucrose biosynthetic process"/>
    <property type="evidence" value="ECO:0007669"/>
    <property type="project" value="TreeGrafter"/>
</dbReference>
<accession>A0A1X6NR16</accession>
<dbReference type="PANTHER" id="PTHR11556:SF1">
    <property type="entry name" value="FRUCTOSE-BISPHOSPHATASE"/>
    <property type="match status" value="1"/>
</dbReference>
<dbReference type="PIRSF" id="PIRSF000904">
    <property type="entry name" value="FBPtase_SBPase"/>
    <property type="match status" value="1"/>
</dbReference>
<dbReference type="Gene3D" id="3.40.190.80">
    <property type="match status" value="1"/>
</dbReference>